<dbReference type="EMBL" id="JAIXNE010000001">
    <property type="protein sequence ID" value="MCA6074100.1"/>
    <property type="molecule type" value="Genomic_DNA"/>
</dbReference>
<protein>
    <submittedName>
        <fullName evidence="2">NAD(P)-dependent alcohol dehydrogenase</fullName>
    </submittedName>
</protein>
<name>A0A9X1HLB4_9BACT</name>
<dbReference type="SUPFAM" id="SSF51735">
    <property type="entry name" value="NAD(P)-binding Rossmann-fold domains"/>
    <property type="match status" value="1"/>
</dbReference>
<sequence length="323" mass="35556">MKAFVLTRYGEPEDLTLMDVDKPTPATGQVLVKVMATAINDYDWAMVRGKPDLYRLLFGITKPKSPVPGMELSGIVEAVGDNVTLLKPGDRVYGDISQFGFGTFAEYVCVNEKAFVHIPGGMSFEEAASLSHASMLAYQALYDYGKIGEGMKILINGGGGGVGFFGLQLAKLHGAEVTGVDTGDKLLAMKSIGFDYVIDYKREDFTRNGKKYDLIVDTKTTRSSISYLRSLNTNGQYVTVGGYLHRILETVVMNPVISLFSNKRVKLVPLVPNKDLGIINHLYSQGKLKCMIDGPYSFDKIPWALRYFGEGRHTGKVVIHVSR</sequence>
<evidence type="ECO:0000313" key="2">
    <source>
        <dbReference type="EMBL" id="MCA6074100.1"/>
    </source>
</evidence>
<dbReference type="CDD" id="cd08267">
    <property type="entry name" value="MDR1"/>
    <property type="match status" value="1"/>
</dbReference>
<dbReference type="Gene3D" id="3.90.180.10">
    <property type="entry name" value="Medium-chain alcohol dehydrogenases, catalytic domain"/>
    <property type="match status" value="1"/>
</dbReference>
<reference evidence="2" key="1">
    <citation type="submission" date="2021-09" db="EMBL/GenBank/DDBJ databases">
        <title>Fulvivirga sp. isolated from coastal sediment.</title>
        <authorList>
            <person name="Yu H."/>
        </authorList>
    </citation>
    <scope>NUCLEOTIDE SEQUENCE</scope>
    <source>
        <strain evidence="2">1062</strain>
    </source>
</reference>
<dbReference type="PANTHER" id="PTHR44013:SF1">
    <property type="entry name" value="ZINC-TYPE ALCOHOL DEHYDROGENASE-LIKE PROTEIN C16A3.02C"/>
    <property type="match status" value="1"/>
</dbReference>
<accession>A0A9X1HLB4</accession>
<dbReference type="InterPro" id="IPR011032">
    <property type="entry name" value="GroES-like_sf"/>
</dbReference>
<dbReference type="GO" id="GO:0008270">
    <property type="term" value="F:zinc ion binding"/>
    <property type="evidence" value="ECO:0007669"/>
    <property type="project" value="InterPro"/>
</dbReference>
<dbReference type="SMART" id="SM00829">
    <property type="entry name" value="PKS_ER"/>
    <property type="match status" value="1"/>
</dbReference>
<dbReference type="Gene3D" id="3.40.50.720">
    <property type="entry name" value="NAD(P)-binding Rossmann-like Domain"/>
    <property type="match status" value="1"/>
</dbReference>
<feature type="domain" description="Enoyl reductase (ER)" evidence="1">
    <location>
        <begin position="10"/>
        <end position="319"/>
    </location>
</feature>
<gene>
    <name evidence="2" type="ORF">LDX50_04430</name>
</gene>
<proteinExistence type="predicted"/>
<dbReference type="SUPFAM" id="SSF50129">
    <property type="entry name" value="GroES-like"/>
    <property type="match status" value="1"/>
</dbReference>
<dbReference type="InterPro" id="IPR052733">
    <property type="entry name" value="Chloroplast_QOR"/>
</dbReference>
<dbReference type="GO" id="GO:0016491">
    <property type="term" value="F:oxidoreductase activity"/>
    <property type="evidence" value="ECO:0007669"/>
    <property type="project" value="InterPro"/>
</dbReference>
<organism evidence="2 3">
    <name type="scientific">Fulvivirga sedimenti</name>
    <dbReference type="NCBI Taxonomy" id="2879465"/>
    <lineage>
        <taxon>Bacteria</taxon>
        <taxon>Pseudomonadati</taxon>
        <taxon>Bacteroidota</taxon>
        <taxon>Cytophagia</taxon>
        <taxon>Cytophagales</taxon>
        <taxon>Fulvivirgaceae</taxon>
        <taxon>Fulvivirga</taxon>
    </lineage>
</organism>
<comment type="caution">
    <text evidence="2">The sequence shown here is derived from an EMBL/GenBank/DDBJ whole genome shotgun (WGS) entry which is preliminary data.</text>
</comment>
<dbReference type="InterPro" id="IPR002364">
    <property type="entry name" value="Quin_OxRdtase/zeta-crystal_CS"/>
</dbReference>
<evidence type="ECO:0000313" key="3">
    <source>
        <dbReference type="Proteomes" id="UP001139409"/>
    </source>
</evidence>
<dbReference type="InterPro" id="IPR036291">
    <property type="entry name" value="NAD(P)-bd_dom_sf"/>
</dbReference>
<dbReference type="InterPro" id="IPR020843">
    <property type="entry name" value="ER"/>
</dbReference>
<dbReference type="InterPro" id="IPR013154">
    <property type="entry name" value="ADH-like_N"/>
</dbReference>
<evidence type="ECO:0000259" key="1">
    <source>
        <dbReference type="SMART" id="SM00829"/>
    </source>
</evidence>
<dbReference type="PANTHER" id="PTHR44013">
    <property type="entry name" value="ZINC-TYPE ALCOHOL DEHYDROGENASE-LIKE PROTEIN C16A3.02C"/>
    <property type="match status" value="1"/>
</dbReference>
<dbReference type="AlphaFoldDB" id="A0A9X1HLB4"/>
<dbReference type="PROSITE" id="PS01162">
    <property type="entry name" value="QOR_ZETA_CRYSTAL"/>
    <property type="match status" value="1"/>
</dbReference>
<dbReference type="RefSeq" id="WP_225697204.1">
    <property type="nucleotide sequence ID" value="NZ_JAIXNE010000001.1"/>
</dbReference>
<dbReference type="Pfam" id="PF08240">
    <property type="entry name" value="ADH_N"/>
    <property type="match status" value="1"/>
</dbReference>
<dbReference type="Pfam" id="PF13602">
    <property type="entry name" value="ADH_zinc_N_2"/>
    <property type="match status" value="1"/>
</dbReference>
<keyword evidence="3" id="KW-1185">Reference proteome</keyword>
<dbReference type="Proteomes" id="UP001139409">
    <property type="component" value="Unassembled WGS sequence"/>
</dbReference>